<sequence length="1338" mass="138894">MNLRPFLSKATSSSLSFALFITLLAFIPVSKAAAAPLDITTYPQQRVGDLREIETLTAASYSNPNITFTTGTKNLFSFEKEISGTWGMYIQITGMVNSGAGCNRTQNLNDPVKYDGYNTPIDSVTITSISASAGVVTYNVAQTGEIQVGEEVTITGAANAGFNGVFRVNTVTQNSRFTVISSATGTSSTANVKHVRWEKIISSTDTTVTVARDPGSGCTASTTGSSLAVGRENGPNINAMEKSTNMAADASGSLIFMSTGASWPAAYDAKGYLYISRNSGVSWSKVDLVDSTGASIGNTGIQNLSQDVGTAPYQFTTLYGCQRRACAWSSVSVSHDGMTLAAASFRGELVFSQDGGYTWTEVFREHQKRCNLDGGGMNWQEIRVTKDGKKVIAYDNNMGNLMTLDLTQAYSINLSAKPPTNLTAANYGGPYAPCEQSFYSTTTNPSFYSTFSTDRARIPAEFRDRSNLYTMAIDKTGSRIIMSFGFNSTVVCTGSGNQWTKCTIPSAPTYSDGQTILGSFANIDIRASFMSASGKYITLAGYASYILRSTDYGATFQIVSDQTRNASTGKNALAYGSTSTNLSVCGDPTGAGSIAGSDDGKVQYFVTRNTTYATYSNSSPALTPGICKSTNYGAKGSWSPVPVALFAGSTADISRKQLFTTVVVGSTGSPVYFGSTGVNLAYGQSTCSTDATSCTPNFWSNFAITGPPSIGTPVGTPITAQIYSTVNAPSGAAATISWSIGRTSNASSVPGIAISQSGLVSVSSSVAVGSYPMTITAVDNGTSTTLQMYIYVYNASRPAPTFDTPVRTATGYTVNITNYDSDYVYTPTPDTGTVAVGTASGSTLPLTLSGLSESTSATISVDSYMGTFETDVFGLKNATVRGISKWPQATLTFSNSPFVGGGGSRTLSTSGGSGTGAVTYSVTTAGNAQCTITSVTTLNAASTTAGNTCGITATKAGDADYLAKSTSNTTYTIKTLGRVPTFGTPIRTSGGYQVAITNYDALYTWNITTSRGTLSIGTPVGSTETLTITSLGAGESATITVGTTRTNYSDETGTVLSYSVSNLTITASSVTTTVGVTRTQSYQISGLTGTDSITSVSYSYSGINGTSYGPSGTRPTAAGQYSVTPSSPVFGSGSAGNYSISYVAGNFIINDALVVGGGSDVSTTFQTPATSSAFTATGGTGSIVFTITGALSGVSIDSVTGIVTVTANTPIRSISVNVVATDELGANDSEPITIEVTLGSSSIVLTFPTAGNYPTKKATTVIIRATVASAGRVSFTANKRKIAGCTNLRTVNFVATCSWKPTSHGYIFVLANFVPDDSNISPASAQIYTTPTPRTTPR</sequence>
<dbReference type="Gene3D" id="2.130.10.10">
    <property type="entry name" value="YVTN repeat-like/Quinoprotein amine dehydrogenase"/>
    <property type="match status" value="1"/>
</dbReference>
<organism evidence="2">
    <name type="scientific">freshwater metagenome</name>
    <dbReference type="NCBI Taxonomy" id="449393"/>
    <lineage>
        <taxon>unclassified sequences</taxon>
        <taxon>metagenomes</taxon>
        <taxon>ecological metagenomes</taxon>
    </lineage>
</organism>
<dbReference type="InterPro" id="IPR013783">
    <property type="entry name" value="Ig-like_fold"/>
</dbReference>
<proteinExistence type="predicted"/>
<gene>
    <name evidence="1" type="ORF">UFOPK1440_00371</name>
    <name evidence="2" type="ORF">UFOPK1946_00193</name>
</gene>
<evidence type="ECO:0000313" key="1">
    <source>
        <dbReference type="EMBL" id="CAB4539508.1"/>
    </source>
</evidence>
<dbReference type="Gene3D" id="2.60.40.10">
    <property type="entry name" value="Immunoglobulins"/>
    <property type="match status" value="1"/>
</dbReference>
<protein>
    <submittedName>
        <fullName evidence="2">Unannotated protein</fullName>
    </submittedName>
</protein>
<accession>A0A6J6HZ22</accession>
<dbReference type="EMBL" id="CAEZSP010000011">
    <property type="protein sequence ID" value="CAB4539508.1"/>
    <property type="molecule type" value="Genomic_DNA"/>
</dbReference>
<dbReference type="InterPro" id="IPR036278">
    <property type="entry name" value="Sialidase_sf"/>
</dbReference>
<dbReference type="EMBL" id="CAEZVG010000004">
    <property type="protein sequence ID" value="CAB4617727.1"/>
    <property type="molecule type" value="Genomic_DNA"/>
</dbReference>
<name>A0A6J6HZ22_9ZZZZ</name>
<reference evidence="2" key="1">
    <citation type="submission" date="2020-05" db="EMBL/GenBank/DDBJ databases">
        <authorList>
            <person name="Chiriac C."/>
            <person name="Salcher M."/>
            <person name="Ghai R."/>
            <person name="Kavagutti S V."/>
        </authorList>
    </citation>
    <scope>NUCLEOTIDE SEQUENCE</scope>
</reference>
<evidence type="ECO:0000313" key="2">
    <source>
        <dbReference type="EMBL" id="CAB4617727.1"/>
    </source>
</evidence>
<dbReference type="InterPro" id="IPR015943">
    <property type="entry name" value="WD40/YVTN_repeat-like_dom_sf"/>
</dbReference>
<dbReference type="SUPFAM" id="SSF50939">
    <property type="entry name" value="Sialidases"/>
    <property type="match status" value="1"/>
</dbReference>